<dbReference type="RefSeq" id="WP_050662727.1">
    <property type="nucleotide sequence ID" value="NZ_CP118494.1"/>
</dbReference>
<feature type="chain" id="PRO_5005562885" description="DUF2380 domain-containing protein" evidence="1">
    <location>
        <begin position="18"/>
        <end position="162"/>
    </location>
</feature>
<dbReference type="PATRIC" id="fig|74031.6.peg.1874"/>
<organism evidence="2 3">
    <name type="scientific">Roseovarius tolerans</name>
    <dbReference type="NCBI Taxonomy" id="74031"/>
    <lineage>
        <taxon>Bacteria</taxon>
        <taxon>Pseudomonadati</taxon>
        <taxon>Pseudomonadota</taxon>
        <taxon>Alphaproteobacteria</taxon>
        <taxon>Rhodobacterales</taxon>
        <taxon>Roseobacteraceae</taxon>
        <taxon>Roseovarius</taxon>
    </lineage>
</organism>
<dbReference type="EMBL" id="LGVV01000020">
    <property type="protein sequence ID" value="KNX41638.1"/>
    <property type="molecule type" value="Genomic_DNA"/>
</dbReference>
<keyword evidence="3" id="KW-1185">Reference proteome</keyword>
<dbReference type="Pfam" id="PF11684">
    <property type="entry name" value="DUF3280"/>
    <property type="match status" value="1"/>
</dbReference>
<evidence type="ECO:0000256" key="1">
    <source>
        <dbReference type="SAM" id="SignalP"/>
    </source>
</evidence>
<accession>A0A0L6CVX6</accession>
<dbReference type="STRING" id="74031.SAMN04488077_108123"/>
<name>A0A0L6CVX6_9RHOB</name>
<sequence>MRLITLLFLGFASAATAGDKVAFFGLTLLDESLQSQMQGEDPAQVARIAMLEEIVRDRFLAEGYELLDITPVQADLDRIVNPAKCYGCDTRMATDLGADFSLVGEVQKVSNLILAMNLQLRDAATGDLVRGGVVDIRSNTDESWQRGMRYILKNRIFREEEK</sequence>
<gene>
    <name evidence="2" type="ORF">ROTO_18380</name>
</gene>
<protein>
    <recommendedName>
        <fullName evidence="4">DUF2380 domain-containing protein</fullName>
    </recommendedName>
</protein>
<dbReference type="OrthoDB" id="8089716at2"/>
<dbReference type="AlphaFoldDB" id="A0A0L6CVX6"/>
<evidence type="ECO:0000313" key="2">
    <source>
        <dbReference type="EMBL" id="KNX41638.1"/>
    </source>
</evidence>
<feature type="signal peptide" evidence="1">
    <location>
        <begin position="1"/>
        <end position="17"/>
    </location>
</feature>
<evidence type="ECO:0008006" key="4">
    <source>
        <dbReference type="Google" id="ProtNLM"/>
    </source>
</evidence>
<evidence type="ECO:0000313" key="3">
    <source>
        <dbReference type="Proteomes" id="UP000037046"/>
    </source>
</evidence>
<dbReference type="Proteomes" id="UP000037046">
    <property type="component" value="Unassembled WGS sequence"/>
</dbReference>
<dbReference type="InterPro" id="IPR021698">
    <property type="entry name" value="DUF3280"/>
</dbReference>
<comment type="caution">
    <text evidence="2">The sequence shown here is derived from an EMBL/GenBank/DDBJ whole genome shotgun (WGS) entry which is preliminary data.</text>
</comment>
<keyword evidence="1" id="KW-0732">Signal</keyword>
<reference evidence="3" key="1">
    <citation type="submission" date="2015-07" db="EMBL/GenBank/DDBJ databases">
        <title>Draft Genome Sequence of Roseovarius tolerans EL-164, a producer of N-Acylated Alanine Methyl Esters (NAMEs).</title>
        <authorList>
            <person name="Voget S."/>
            <person name="Bruns H."/>
            <person name="Wagner-Doebler I."/>
            <person name="Schulz S."/>
            <person name="Daniel R."/>
        </authorList>
    </citation>
    <scope>NUCLEOTIDE SEQUENCE [LARGE SCALE GENOMIC DNA]</scope>
    <source>
        <strain evidence="3">EL-164</strain>
    </source>
</reference>
<proteinExistence type="predicted"/>